<dbReference type="AlphaFoldDB" id="A0A6J7QSJ7"/>
<feature type="region of interest" description="Disordered" evidence="1">
    <location>
        <begin position="160"/>
        <end position="179"/>
    </location>
</feature>
<feature type="region of interest" description="Disordered" evidence="1">
    <location>
        <begin position="96"/>
        <end position="128"/>
    </location>
</feature>
<accession>A0A6J7QSJ7</accession>
<feature type="compositionally biased region" description="Basic and acidic residues" evidence="1">
    <location>
        <begin position="100"/>
        <end position="127"/>
    </location>
</feature>
<organism evidence="2">
    <name type="scientific">freshwater metagenome</name>
    <dbReference type="NCBI Taxonomy" id="449393"/>
    <lineage>
        <taxon>unclassified sequences</taxon>
        <taxon>metagenomes</taxon>
        <taxon>ecological metagenomes</taxon>
    </lineage>
</organism>
<evidence type="ECO:0000313" key="2">
    <source>
        <dbReference type="EMBL" id="CAB5017422.1"/>
    </source>
</evidence>
<name>A0A6J7QSJ7_9ZZZZ</name>
<proteinExistence type="predicted"/>
<evidence type="ECO:0000256" key="1">
    <source>
        <dbReference type="SAM" id="MobiDB-lite"/>
    </source>
</evidence>
<dbReference type="EMBL" id="CAFBPD010000214">
    <property type="protein sequence ID" value="CAB5017422.1"/>
    <property type="molecule type" value="Genomic_DNA"/>
</dbReference>
<protein>
    <submittedName>
        <fullName evidence="2">Unannotated protein</fullName>
    </submittedName>
</protein>
<sequence length="236" mass="25064">MQWRVDDPGLARGLLADEAGDLRDVVVEHIVAQCRPLIAERNRAKRPARDIGDACADLGIGWRDDLRALAEVHLVAVVLWWVVACGDHDPGGAAEVPDGVCEHRSGQRPGEQERGEAGARENRRGVAGEDIGVMARVEPNGNAAATTLAEVRGEARRGLHHDHPVHPVRPGAEASAQPGSAELKATGEGIGQFGRGSRIVRPCGLDGAEQFGSRAVVRILRSPRLGLSDEPGPRAC</sequence>
<reference evidence="2" key="1">
    <citation type="submission" date="2020-05" db="EMBL/GenBank/DDBJ databases">
        <authorList>
            <person name="Chiriac C."/>
            <person name="Salcher M."/>
            <person name="Ghai R."/>
            <person name="Kavagutti S V."/>
        </authorList>
    </citation>
    <scope>NUCLEOTIDE SEQUENCE</scope>
</reference>
<gene>
    <name evidence="2" type="ORF">UFOPK4061_01196</name>
</gene>